<keyword evidence="4 6" id="KW-1133">Transmembrane helix</keyword>
<proteinExistence type="predicted"/>
<dbReference type="Pfam" id="PF07690">
    <property type="entry name" value="MFS_1"/>
    <property type="match status" value="1"/>
</dbReference>
<feature type="transmembrane region" description="Helical" evidence="6">
    <location>
        <begin position="340"/>
        <end position="360"/>
    </location>
</feature>
<feature type="transmembrane region" description="Helical" evidence="6">
    <location>
        <begin position="157"/>
        <end position="179"/>
    </location>
</feature>
<evidence type="ECO:0000256" key="2">
    <source>
        <dbReference type="ARBA" id="ARBA00022448"/>
    </source>
</evidence>
<feature type="transmembrane region" description="Helical" evidence="6">
    <location>
        <begin position="269"/>
        <end position="288"/>
    </location>
</feature>
<dbReference type="PANTHER" id="PTHR42718:SF9">
    <property type="entry name" value="MAJOR FACILITATOR SUPERFAMILY MULTIDRUG TRANSPORTER MFSC"/>
    <property type="match status" value="1"/>
</dbReference>
<dbReference type="InterPro" id="IPR020846">
    <property type="entry name" value="MFS_dom"/>
</dbReference>
<evidence type="ECO:0000313" key="9">
    <source>
        <dbReference type="Proteomes" id="UP000033648"/>
    </source>
</evidence>
<feature type="transmembrane region" description="Helical" evidence="6">
    <location>
        <begin position="33"/>
        <end position="56"/>
    </location>
</feature>
<keyword evidence="2" id="KW-0813">Transport</keyword>
<evidence type="ECO:0000256" key="5">
    <source>
        <dbReference type="ARBA" id="ARBA00023136"/>
    </source>
</evidence>
<dbReference type="Gene3D" id="1.20.1250.20">
    <property type="entry name" value="MFS general substrate transporter like domains"/>
    <property type="match status" value="2"/>
</dbReference>
<dbReference type="GO" id="GO:0005886">
    <property type="term" value="C:plasma membrane"/>
    <property type="evidence" value="ECO:0007669"/>
    <property type="project" value="UniProtKB-SubCell"/>
</dbReference>
<dbReference type="EMBL" id="JWME01000013">
    <property type="protein sequence ID" value="KJY49432.1"/>
    <property type="molecule type" value="Genomic_DNA"/>
</dbReference>
<feature type="transmembrane region" description="Helical" evidence="6">
    <location>
        <begin position="185"/>
        <end position="202"/>
    </location>
</feature>
<keyword evidence="3 6" id="KW-0812">Transmembrane</keyword>
<dbReference type="AlphaFoldDB" id="A0A0F4KS04"/>
<dbReference type="SUPFAM" id="SSF103473">
    <property type="entry name" value="MFS general substrate transporter"/>
    <property type="match status" value="2"/>
</dbReference>
<evidence type="ECO:0000256" key="4">
    <source>
        <dbReference type="ARBA" id="ARBA00022989"/>
    </source>
</evidence>
<gene>
    <name evidence="8" type="ORF">JF69_15290</name>
</gene>
<evidence type="ECO:0000259" key="7">
    <source>
        <dbReference type="PROSITE" id="PS50850"/>
    </source>
</evidence>
<evidence type="ECO:0000256" key="1">
    <source>
        <dbReference type="ARBA" id="ARBA00004651"/>
    </source>
</evidence>
<dbReference type="InterPro" id="IPR011701">
    <property type="entry name" value="MFS"/>
</dbReference>
<accession>A0A0F4KS04</accession>
<dbReference type="GO" id="GO:0022857">
    <property type="term" value="F:transmembrane transporter activity"/>
    <property type="evidence" value="ECO:0007669"/>
    <property type="project" value="InterPro"/>
</dbReference>
<dbReference type="PROSITE" id="PS50850">
    <property type="entry name" value="MFS"/>
    <property type="match status" value="1"/>
</dbReference>
<feature type="domain" description="Major facilitator superfamily (MFS) profile" evidence="7">
    <location>
        <begin position="29"/>
        <end position="472"/>
    </location>
</feature>
<comment type="caution">
    <text evidence="8">The sequence shown here is derived from an EMBL/GenBank/DDBJ whole genome shotgun (WGS) entry which is preliminary data.</text>
</comment>
<evidence type="ECO:0000313" key="8">
    <source>
        <dbReference type="EMBL" id="KJY49432.1"/>
    </source>
</evidence>
<feature type="transmembrane region" description="Helical" evidence="6">
    <location>
        <begin position="214"/>
        <end position="234"/>
    </location>
</feature>
<evidence type="ECO:0000256" key="6">
    <source>
        <dbReference type="SAM" id="Phobius"/>
    </source>
</evidence>
<feature type="transmembrane region" description="Helical" evidence="6">
    <location>
        <begin position="240"/>
        <end position="257"/>
    </location>
</feature>
<feature type="transmembrane region" description="Helical" evidence="6">
    <location>
        <begin position="408"/>
        <end position="426"/>
    </location>
</feature>
<keyword evidence="5 6" id="KW-0472">Membrane</keyword>
<dbReference type="InterPro" id="IPR036259">
    <property type="entry name" value="MFS_trans_sf"/>
</dbReference>
<evidence type="ECO:0000256" key="3">
    <source>
        <dbReference type="ARBA" id="ARBA00022692"/>
    </source>
</evidence>
<comment type="subcellular location">
    <subcellularLocation>
        <location evidence="1">Cell membrane</location>
        <topology evidence="1">Multi-pass membrane protein</topology>
    </subcellularLocation>
</comment>
<dbReference type="PATRIC" id="fig|1684.4.peg.1646"/>
<dbReference type="OrthoDB" id="7375466at2"/>
<sequence length="482" mass="51412">MSESTVSEEQKNGIPVPEEGTPEFAKMNKMARVAIPVVLIIFTLGVLQQQAFGMIYVNIGKQLNQTNLAPLITSLPGIILGIVCVIYGSLGDFVSLKKMMILGTIVFVLGSILGCFGTFSIWIVIAARVVQSAGWQVSGSIFLVLVSKYVEKKKRVLWYGVFVAVFRFAAALGVFLAGYMTLLDWRWLFGVGIVAVFFIPVLAKNLPDQHAAGVKIDGIGFTLIGLFAASVTMFFTDINWGWGIACIVTLVAFLVYVNKASNPFITPKMLTNPAFAMTMTVIFVGYFFSYTLNAGVNAIGLNVYGIDSSKVSNLLVWSIILAGIMGFAAGPIIQKIGRKASVILALACMGGGLIAIAFLIPAGKIWALAVAPCIYYFGTSFFYQPIVDTATLTVAPEESGRVLGFNDLLQAITGSIGVALFGQLMANGSMGSGSLAGTAQGLASTYANVFMIGGVIILLGLVLFICSMKMIYSHSRVAADED</sequence>
<feature type="transmembrane region" description="Helical" evidence="6">
    <location>
        <begin position="100"/>
        <end position="127"/>
    </location>
</feature>
<organism evidence="8 9">
    <name type="scientific">Bifidobacterium asteroides</name>
    <dbReference type="NCBI Taxonomy" id="1684"/>
    <lineage>
        <taxon>Bacteria</taxon>
        <taxon>Bacillati</taxon>
        <taxon>Actinomycetota</taxon>
        <taxon>Actinomycetes</taxon>
        <taxon>Bifidobacteriales</taxon>
        <taxon>Bifidobacteriaceae</taxon>
        <taxon>Bifidobacterium</taxon>
    </lineage>
</organism>
<feature type="transmembrane region" description="Helical" evidence="6">
    <location>
        <begin position="446"/>
        <end position="466"/>
    </location>
</feature>
<feature type="transmembrane region" description="Helical" evidence="6">
    <location>
        <begin position="366"/>
        <end position="387"/>
    </location>
</feature>
<feature type="transmembrane region" description="Helical" evidence="6">
    <location>
        <begin position="314"/>
        <end position="333"/>
    </location>
</feature>
<dbReference type="Proteomes" id="UP000033648">
    <property type="component" value="Unassembled WGS sequence"/>
</dbReference>
<feature type="transmembrane region" description="Helical" evidence="6">
    <location>
        <begin position="68"/>
        <end position="88"/>
    </location>
</feature>
<dbReference type="PRINTS" id="PR01036">
    <property type="entry name" value="TCRTETB"/>
</dbReference>
<protein>
    <submittedName>
        <fullName evidence="8">MFS transporter, putative Tet38 tetracycline-resistance protein</fullName>
    </submittedName>
</protein>
<reference evidence="8 9" key="1">
    <citation type="submission" date="2014-12" db="EMBL/GenBank/DDBJ databases">
        <title>Comparative genomics of the lactic acid bacteria isolated from the honey bee gut.</title>
        <authorList>
            <person name="Ellegaard K.M."/>
            <person name="Tamarit D."/>
            <person name="Javelind E."/>
            <person name="Olofsson T."/>
            <person name="Andersson S.G."/>
            <person name="Vasquez A."/>
        </authorList>
    </citation>
    <scope>NUCLEOTIDE SEQUENCE [LARGE SCALE GENOMIC DNA]</scope>
    <source>
        <strain evidence="8 9">Bin2</strain>
    </source>
</reference>
<name>A0A0F4KS04_9BIFI</name>
<dbReference type="PANTHER" id="PTHR42718">
    <property type="entry name" value="MAJOR FACILITATOR SUPERFAMILY MULTIDRUG TRANSPORTER MFSC"/>
    <property type="match status" value="1"/>
</dbReference>
<feature type="transmembrane region" description="Helical" evidence="6">
    <location>
        <begin position="133"/>
        <end position="150"/>
    </location>
</feature>